<evidence type="ECO:0000313" key="2">
    <source>
        <dbReference type="EMBL" id="OGZ00046.1"/>
    </source>
</evidence>
<keyword evidence="1" id="KW-1133">Transmembrane helix</keyword>
<accession>A0A1G2CF98</accession>
<keyword evidence="1" id="KW-0472">Membrane</keyword>
<gene>
    <name evidence="2" type="ORF">A3B13_02850</name>
</gene>
<evidence type="ECO:0000256" key="1">
    <source>
        <dbReference type="SAM" id="Phobius"/>
    </source>
</evidence>
<protein>
    <submittedName>
        <fullName evidence="2">Uncharacterized protein</fullName>
    </submittedName>
</protein>
<sequence length="105" mass="11458">MKNAILKRAVINALATAVYVIVIASFLFYAPKFFGPDRGDSVLVPIVMLLLLVFSAAFTGSLIFGQPVLWYLDGKKGESLSLIIYTLGVFLVITILALLALYFVV</sequence>
<feature type="transmembrane region" description="Helical" evidence="1">
    <location>
        <begin position="42"/>
        <end position="70"/>
    </location>
</feature>
<dbReference type="STRING" id="1798649.A3B13_02850"/>
<dbReference type="AlphaFoldDB" id="A0A1G2CF98"/>
<dbReference type="Proteomes" id="UP000176287">
    <property type="component" value="Unassembled WGS sequence"/>
</dbReference>
<comment type="caution">
    <text evidence="2">The sequence shown here is derived from an EMBL/GenBank/DDBJ whole genome shotgun (WGS) entry which is preliminary data.</text>
</comment>
<organism evidence="2 3">
    <name type="scientific">Candidatus Liptonbacteria bacterium RIFCSPLOWO2_01_FULL_45_15</name>
    <dbReference type="NCBI Taxonomy" id="1798649"/>
    <lineage>
        <taxon>Bacteria</taxon>
        <taxon>Candidatus Liptoniibacteriota</taxon>
    </lineage>
</organism>
<dbReference type="EMBL" id="MHKZ01000030">
    <property type="protein sequence ID" value="OGZ00046.1"/>
    <property type="molecule type" value="Genomic_DNA"/>
</dbReference>
<feature type="transmembrane region" description="Helical" evidence="1">
    <location>
        <begin position="9"/>
        <end position="30"/>
    </location>
</feature>
<reference evidence="2 3" key="1">
    <citation type="journal article" date="2016" name="Nat. Commun.">
        <title>Thousands of microbial genomes shed light on interconnected biogeochemical processes in an aquifer system.</title>
        <authorList>
            <person name="Anantharaman K."/>
            <person name="Brown C.T."/>
            <person name="Hug L.A."/>
            <person name="Sharon I."/>
            <person name="Castelle C.J."/>
            <person name="Probst A.J."/>
            <person name="Thomas B.C."/>
            <person name="Singh A."/>
            <person name="Wilkins M.J."/>
            <person name="Karaoz U."/>
            <person name="Brodie E.L."/>
            <person name="Williams K.H."/>
            <person name="Hubbard S.S."/>
            <person name="Banfield J.F."/>
        </authorList>
    </citation>
    <scope>NUCLEOTIDE SEQUENCE [LARGE SCALE GENOMIC DNA]</scope>
</reference>
<name>A0A1G2CF98_9BACT</name>
<proteinExistence type="predicted"/>
<feature type="transmembrane region" description="Helical" evidence="1">
    <location>
        <begin position="82"/>
        <end position="104"/>
    </location>
</feature>
<keyword evidence="1" id="KW-0812">Transmembrane</keyword>
<evidence type="ECO:0000313" key="3">
    <source>
        <dbReference type="Proteomes" id="UP000176287"/>
    </source>
</evidence>